<dbReference type="EMBL" id="SUMG01000001">
    <property type="protein sequence ID" value="NBG86906.1"/>
    <property type="molecule type" value="Genomic_DNA"/>
</dbReference>
<dbReference type="GO" id="GO:0009976">
    <property type="term" value="F:tocopherol cyclase activity"/>
    <property type="evidence" value="ECO:0007669"/>
    <property type="project" value="InterPro"/>
</dbReference>
<dbReference type="PANTHER" id="PTHR35309:SF4">
    <property type="entry name" value="TOCOPHEROL CYCLASE"/>
    <property type="match status" value="1"/>
</dbReference>
<organism evidence="1 2">
    <name type="scientific">Isachenkonia alkalipeptolytica</name>
    <dbReference type="NCBI Taxonomy" id="2565777"/>
    <lineage>
        <taxon>Bacteria</taxon>
        <taxon>Bacillati</taxon>
        <taxon>Bacillota</taxon>
        <taxon>Clostridia</taxon>
        <taxon>Eubacteriales</taxon>
        <taxon>Clostridiaceae</taxon>
        <taxon>Isachenkonia</taxon>
    </lineage>
</organism>
<reference evidence="1 2" key="1">
    <citation type="submission" date="2019-04" db="EMBL/GenBank/DDBJ databases">
        <title>Isachenkonia alkalipeptolytica gen. nov. sp. nov. a new anaerobic, alkiliphilic organothrophic bacterium capable to reduce synthesized ferrihydrite isolated from a soda lake.</title>
        <authorList>
            <person name="Toshchakov S.V."/>
            <person name="Zavarzina D.G."/>
            <person name="Zhilina T.N."/>
            <person name="Kostrikina N.A."/>
            <person name="Kublanov I.V."/>
        </authorList>
    </citation>
    <scope>NUCLEOTIDE SEQUENCE [LARGE SCALE GENOMIC DNA]</scope>
    <source>
        <strain evidence="1 2">Z-1701</strain>
    </source>
</reference>
<dbReference type="PANTHER" id="PTHR35309">
    <property type="match status" value="1"/>
</dbReference>
<dbReference type="Pfam" id="PF14249">
    <property type="entry name" value="Tocopherol_cycl"/>
    <property type="match status" value="1"/>
</dbReference>
<gene>
    <name evidence="1" type="ORF">ISALK_00185</name>
</gene>
<dbReference type="SUPFAM" id="SSF159245">
    <property type="entry name" value="AttH-like"/>
    <property type="match status" value="1"/>
</dbReference>
<comment type="caution">
    <text evidence="1">The sequence shown here is derived from an EMBL/GenBank/DDBJ whole genome shotgun (WGS) entry which is preliminary data.</text>
</comment>
<name>A0AA44BDY1_9CLOT</name>
<evidence type="ECO:0000313" key="1">
    <source>
        <dbReference type="EMBL" id="NBG86906.1"/>
    </source>
</evidence>
<accession>A0AA44BDY1</accession>
<protein>
    <recommendedName>
        <fullName evidence="3">Tocopherol cyclase</fullName>
    </recommendedName>
</protein>
<evidence type="ECO:0008006" key="3">
    <source>
        <dbReference type="Google" id="ProtNLM"/>
    </source>
</evidence>
<dbReference type="RefSeq" id="WP_160718215.1">
    <property type="nucleotide sequence ID" value="NZ_SUMG01000001.1"/>
</dbReference>
<evidence type="ECO:0000313" key="2">
    <source>
        <dbReference type="Proteomes" id="UP000449710"/>
    </source>
</evidence>
<keyword evidence="2" id="KW-1185">Reference proteome</keyword>
<sequence>MPTNRKKTMEFQGNLSKRNYFEGWYYKQVSQHGKITLSLIPGISLFDRDKHSFIQYILSYTNEQGEKELLNGYVRYPVESFTYQKEPFKVQVGKSIFTEKKIFLDLQDRDRVFRGTLEIHPFTPIHRSLFSPTIMGPFAYLPGMECNHGVISMNHDIMGTIQMNDQSLKFNYGRGYIEKDWGSSFPEEYIWMQCNTFQTPETSLFFSIAHIPFLGRSFQGHIGNLLLKKKQYRFATYNGTKVTELQRKGKEIFFVAENKEATLRVTARPDQERELIAPLKGKMERVIKEGVTGTVAFELLDKTTNETYRDQGRAVGIEVAVGENRRVKKLNIRDVTDEEKEPLEEEKIRTDENLEM</sequence>
<dbReference type="Proteomes" id="UP000449710">
    <property type="component" value="Unassembled WGS sequence"/>
</dbReference>
<dbReference type="InterPro" id="IPR025893">
    <property type="entry name" value="Tocopherol_cyclase"/>
</dbReference>
<proteinExistence type="predicted"/>
<dbReference type="AlphaFoldDB" id="A0AA44BDY1"/>